<dbReference type="InterPro" id="IPR001474">
    <property type="entry name" value="GTP_CycHdrlase_I"/>
</dbReference>
<sequence length="208" mass="21852">MAVDTERVAALIRELLVAIGEDPERPGLRETPGRVAQAAAELYGGIGQDPAAPLAHTIDVSQGPAPETVPTGSVLVRDIRFRSMCEHHLLPFEGRAHIAYLPGEHVVGLGSLARVLDIASARPQVQERLGEQVADAIEQGLGARGVFVMLDAEHGCMRARGEKRPDSSTVTVAARGDLATQAARAEMAAYIIIGAQNAATDAAAVKGR</sequence>
<evidence type="ECO:0000256" key="2">
    <source>
        <dbReference type="ARBA" id="ARBA00005080"/>
    </source>
</evidence>
<evidence type="ECO:0000256" key="1">
    <source>
        <dbReference type="ARBA" id="ARBA00001052"/>
    </source>
</evidence>
<dbReference type="PANTHER" id="PTHR11109">
    <property type="entry name" value="GTP CYCLOHYDROLASE I"/>
    <property type="match status" value="1"/>
</dbReference>
<dbReference type="GO" id="GO:0046654">
    <property type="term" value="P:tetrahydrofolate biosynthetic process"/>
    <property type="evidence" value="ECO:0007669"/>
    <property type="project" value="UniProtKB-UniRule"/>
</dbReference>
<keyword evidence="5" id="KW-0342">GTP-binding</keyword>
<evidence type="ECO:0000256" key="5">
    <source>
        <dbReference type="HAMAP-Rule" id="MF_00223"/>
    </source>
</evidence>
<organism evidence="7 8">
    <name type="scientific">Candidatus Microbacterium stercoravium</name>
    <dbReference type="NCBI Taxonomy" id="2838697"/>
    <lineage>
        <taxon>Bacteria</taxon>
        <taxon>Bacillati</taxon>
        <taxon>Actinomycetota</taxon>
        <taxon>Actinomycetes</taxon>
        <taxon>Micrococcales</taxon>
        <taxon>Microbacteriaceae</taxon>
        <taxon>Microbacterium</taxon>
    </lineage>
</organism>
<proteinExistence type="inferred from homology"/>
<dbReference type="GO" id="GO:0003934">
    <property type="term" value="F:GTP cyclohydrolase I activity"/>
    <property type="evidence" value="ECO:0007669"/>
    <property type="project" value="UniProtKB-UniRule"/>
</dbReference>
<comment type="caution">
    <text evidence="7">The sequence shown here is derived from an EMBL/GenBank/DDBJ whole genome shotgun (WGS) entry which is preliminary data.</text>
</comment>
<keyword evidence="5" id="KW-0862">Zinc</keyword>
<comment type="similarity">
    <text evidence="5">Belongs to the GTP cyclohydrolase I family.</text>
</comment>
<dbReference type="GO" id="GO:0006730">
    <property type="term" value="P:one-carbon metabolic process"/>
    <property type="evidence" value="ECO:0007669"/>
    <property type="project" value="UniProtKB-UniRule"/>
</dbReference>
<dbReference type="GO" id="GO:0005737">
    <property type="term" value="C:cytoplasm"/>
    <property type="evidence" value="ECO:0007669"/>
    <property type="project" value="TreeGrafter"/>
</dbReference>
<dbReference type="Pfam" id="PF01227">
    <property type="entry name" value="GTP_cyclohydroI"/>
    <property type="match status" value="1"/>
</dbReference>
<comment type="catalytic activity">
    <reaction evidence="1 5">
        <text>GTP + H2O = 7,8-dihydroneopterin 3'-triphosphate + formate + H(+)</text>
        <dbReference type="Rhea" id="RHEA:17473"/>
        <dbReference type="ChEBI" id="CHEBI:15377"/>
        <dbReference type="ChEBI" id="CHEBI:15378"/>
        <dbReference type="ChEBI" id="CHEBI:15740"/>
        <dbReference type="ChEBI" id="CHEBI:37565"/>
        <dbReference type="ChEBI" id="CHEBI:58462"/>
        <dbReference type="EC" id="3.5.4.16"/>
    </reaction>
</comment>
<evidence type="ECO:0000256" key="4">
    <source>
        <dbReference type="ARBA" id="ARBA00022801"/>
    </source>
</evidence>
<dbReference type="InterPro" id="IPR043133">
    <property type="entry name" value="GTP-CH-I_C/QueF"/>
</dbReference>
<dbReference type="EMBL" id="DXAM01000117">
    <property type="protein sequence ID" value="HJA04834.1"/>
    <property type="molecule type" value="Genomic_DNA"/>
</dbReference>
<name>A0A9D2H6T0_9MICO</name>
<dbReference type="InterPro" id="IPR043134">
    <property type="entry name" value="GTP-CH-I_N"/>
</dbReference>
<dbReference type="GO" id="GO:0005525">
    <property type="term" value="F:GTP binding"/>
    <property type="evidence" value="ECO:0007669"/>
    <property type="project" value="UniProtKB-KW"/>
</dbReference>
<feature type="binding site" evidence="5">
    <location>
        <position position="85"/>
    </location>
    <ligand>
        <name>Zn(2+)</name>
        <dbReference type="ChEBI" id="CHEBI:29105"/>
    </ligand>
</feature>
<dbReference type="Gene3D" id="1.10.286.10">
    <property type="match status" value="1"/>
</dbReference>
<evidence type="ECO:0000313" key="7">
    <source>
        <dbReference type="EMBL" id="HJA04834.1"/>
    </source>
</evidence>
<keyword evidence="4 5" id="KW-0378">Hydrolase</keyword>
<dbReference type="Gene3D" id="3.30.1130.10">
    <property type="match status" value="1"/>
</dbReference>
<dbReference type="Proteomes" id="UP000824220">
    <property type="component" value="Unassembled WGS sequence"/>
</dbReference>
<dbReference type="GO" id="GO:0006729">
    <property type="term" value="P:tetrahydrobiopterin biosynthetic process"/>
    <property type="evidence" value="ECO:0007669"/>
    <property type="project" value="TreeGrafter"/>
</dbReference>
<comment type="subunit">
    <text evidence="5">Homopolymer.</text>
</comment>
<comment type="pathway">
    <text evidence="2 5">Cofactor biosynthesis; 7,8-dihydroneopterin triphosphate biosynthesis; 7,8-dihydroneopterin triphosphate from GTP: step 1/1.</text>
</comment>
<feature type="domain" description="GTP cyclohydrolase I" evidence="6">
    <location>
        <begin position="10"/>
        <end position="188"/>
    </location>
</feature>
<keyword evidence="5" id="KW-0479">Metal-binding</keyword>
<keyword evidence="3 5" id="KW-0554">One-carbon metabolism</keyword>
<evidence type="ECO:0000313" key="8">
    <source>
        <dbReference type="Proteomes" id="UP000824220"/>
    </source>
</evidence>
<dbReference type="SUPFAM" id="SSF55620">
    <property type="entry name" value="Tetrahydrobiopterin biosynthesis enzymes-like"/>
    <property type="match status" value="1"/>
</dbReference>
<dbReference type="PANTHER" id="PTHR11109:SF7">
    <property type="entry name" value="GTP CYCLOHYDROLASE 1"/>
    <property type="match status" value="1"/>
</dbReference>
<gene>
    <name evidence="5" type="primary">folE</name>
    <name evidence="7" type="ORF">H9800_08235</name>
</gene>
<feature type="binding site" evidence="5">
    <location>
        <position position="88"/>
    </location>
    <ligand>
        <name>Zn(2+)</name>
        <dbReference type="ChEBI" id="CHEBI:29105"/>
    </ligand>
</feature>
<dbReference type="AlphaFoldDB" id="A0A9D2H6T0"/>
<reference evidence="7" key="2">
    <citation type="submission" date="2021-04" db="EMBL/GenBank/DDBJ databases">
        <authorList>
            <person name="Gilroy R."/>
        </authorList>
    </citation>
    <scope>NUCLEOTIDE SEQUENCE</scope>
    <source>
        <strain evidence="7">ChiHjej8B7-3636</strain>
    </source>
</reference>
<keyword evidence="5" id="KW-0547">Nucleotide-binding</keyword>
<dbReference type="NCBIfam" id="NF006826">
    <property type="entry name" value="PRK09347.1-3"/>
    <property type="match status" value="1"/>
</dbReference>
<dbReference type="GO" id="GO:0008270">
    <property type="term" value="F:zinc ion binding"/>
    <property type="evidence" value="ECO:0007669"/>
    <property type="project" value="UniProtKB-UniRule"/>
</dbReference>
<dbReference type="InterPro" id="IPR020602">
    <property type="entry name" value="GTP_CycHdrlase_I_dom"/>
</dbReference>
<dbReference type="HAMAP" id="MF_00223">
    <property type="entry name" value="FolE"/>
    <property type="match status" value="1"/>
</dbReference>
<dbReference type="NCBIfam" id="NF006825">
    <property type="entry name" value="PRK09347.1-2"/>
    <property type="match status" value="1"/>
</dbReference>
<dbReference type="EC" id="3.5.4.16" evidence="5"/>
<protein>
    <recommendedName>
        <fullName evidence="5">GTP cyclohydrolase 1</fullName>
        <ecNumber evidence="5">3.5.4.16</ecNumber>
    </recommendedName>
    <alternativeName>
        <fullName evidence="5">GTP cyclohydrolase I</fullName>
        <shortName evidence="5">GTP-CH-I</shortName>
    </alternativeName>
</protein>
<dbReference type="FunFam" id="3.30.1130.10:FF:000001">
    <property type="entry name" value="GTP cyclohydrolase 1"/>
    <property type="match status" value="1"/>
</dbReference>
<feature type="binding site" evidence="5">
    <location>
        <position position="156"/>
    </location>
    <ligand>
        <name>Zn(2+)</name>
        <dbReference type="ChEBI" id="CHEBI:29105"/>
    </ligand>
</feature>
<evidence type="ECO:0000256" key="3">
    <source>
        <dbReference type="ARBA" id="ARBA00022563"/>
    </source>
</evidence>
<accession>A0A9D2H6T0</accession>
<reference evidence="7" key="1">
    <citation type="journal article" date="2021" name="PeerJ">
        <title>Extensive microbial diversity within the chicken gut microbiome revealed by metagenomics and culture.</title>
        <authorList>
            <person name="Gilroy R."/>
            <person name="Ravi A."/>
            <person name="Getino M."/>
            <person name="Pursley I."/>
            <person name="Horton D.L."/>
            <person name="Alikhan N.F."/>
            <person name="Baker D."/>
            <person name="Gharbi K."/>
            <person name="Hall N."/>
            <person name="Watson M."/>
            <person name="Adriaenssens E.M."/>
            <person name="Foster-Nyarko E."/>
            <person name="Jarju S."/>
            <person name="Secka A."/>
            <person name="Antonio M."/>
            <person name="Oren A."/>
            <person name="Chaudhuri R.R."/>
            <person name="La Ragione R."/>
            <person name="Hildebrand F."/>
            <person name="Pallen M.J."/>
        </authorList>
    </citation>
    <scope>NUCLEOTIDE SEQUENCE</scope>
    <source>
        <strain evidence="7">ChiHjej8B7-3636</strain>
    </source>
</reference>
<evidence type="ECO:0000259" key="6">
    <source>
        <dbReference type="Pfam" id="PF01227"/>
    </source>
</evidence>